<dbReference type="RefSeq" id="XP_004350151.1">
    <property type="nucleotide sequence ID" value="XM_004350101.1"/>
</dbReference>
<reference evidence="2" key="1">
    <citation type="journal article" date="2011" name="Genome Res.">
        <title>Phylogeny-wide analysis of social amoeba genomes highlights ancient origins for complex intercellular communication.</title>
        <authorList>
            <person name="Heidel A.J."/>
            <person name="Lawal H.M."/>
            <person name="Felder M."/>
            <person name="Schilde C."/>
            <person name="Helps N.R."/>
            <person name="Tunggal B."/>
            <person name="Rivero F."/>
            <person name="John U."/>
            <person name="Schleicher M."/>
            <person name="Eichinger L."/>
            <person name="Platzer M."/>
            <person name="Noegel A.A."/>
            <person name="Schaap P."/>
            <person name="Gloeckner G."/>
        </authorList>
    </citation>
    <scope>NUCLEOTIDE SEQUENCE [LARGE SCALE GENOMIC DNA]</scope>
    <source>
        <strain evidence="2">SH3</strain>
    </source>
</reference>
<dbReference type="GeneID" id="14866183"/>
<dbReference type="KEGG" id="dfa:DFA_11208"/>
<proteinExistence type="predicted"/>
<dbReference type="EMBL" id="GL883029">
    <property type="protein sequence ID" value="EGG13447.1"/>
    <property type="molecule type" value="Genomic_DNA"/>
</dbReference>
<dbReference type="Proteomes" id="UP000007797">
    <property type="component" value="Unassembled WGS sequence"/>
</dbReference>
<organism evidence="1 2">
    <name type="scientific">Cavenderia fasciculata</name>
    <name type="common">Slime mold</name>
    <name type="synonym">Dictyostelium fasciculatum</name>
    <dbReference type="NCBI Taxonomy" id="261658"/>
    <lineage>
        <taxon>Eukaryota</taxon>
        <taxon>Amoebozoa</taxon>
        <taxon>Evosea</taxon>
        <taxon>Eumycetozoa</taxon>
        <taxon>Dictyostelia</taxon>
        <taxon>Acytosteliales</taxon>
        <taxon>Cavenderiaceae</taxon>
        <taxon>Cavenderia</taxon>
    </lineage>
</organism>
<protein>
    <submittedName>
        <fullName evidence="1">Uncharacterized protein</fullName>
    </submittedName>
</protein>
<gene>
    <name evidence="1" type="ORF">DFA_11208</name>
</gene>
<evidence type="ECO:0000313" key="1">
    <source>
        <dbReference type="EMBL" id="EGG13447.1"/>
    </source>
</evidence>
<keyword evidence="2" id="KW-1185">Reference proteome</keyword>
<accession>F4QFE0</accession>
<dbReference type="AlphaFoldDB" id="F4QFE0"/>
<name>F4QFE0_CACFS</name>
<evidence type="ECO:0000313" key="2">
    <source>
        <dbReference type="Proteomes" id="UP000007797"/>
    </source>
</evidence>
<sequence>MYVLIATLITFQTTGIKDYVHPPLIRGGLQAEILDNLEENIFSFNVDIFYRFQYLFSLLEKDKDPFSAFLVTGLDRIFNNKT</sequence>